<reference evidence="9 10" key="1">
    <citation type="submission" date="2012-08" db="EMBL/GenBank/DDBJ databases">
        <title>Oryza genome evolution.</title>
        <authorList>
            <person name="Wing R.A."/>
        </authorList>
    </citation>
    <scope>NUCLEOTIDE SEQUENCE</scope>
</reference>
<keyword evidence="3" id="KW-0285">Flavoprotein</keyword>
<keyword evidence="4 7" id="KW-0732">Signal</keyword>
<dbReference type="Pfam" id="PF01565">
    <property type="entry name" value="FAD_binding_4"/>
    <property type="match status" value="1"/>
</dbReference>
<protein>
    <recommendedName>
        <fullName evidence="8">FAD-binding PCMH-type domain-containing protein</fullName>
    </recommendedName>
</protein>
<organism evidence="9 10">
    <name type="scientific">Leersia perrieri</name>
    <dbReference type="NCBI Taxonomy" id="77586"/>
    <lineage>
        <taxon>Eukaryota</taxon>
        <taxon>Viridiplantae</taxon>
        <taxon>Streptophyta</taxon>
        <taxon>Embryophyta</taxon>
        <taxon>Tracheophyta</taxon>
        <taxon>Spermatophyta</taxon>
        <taxon>Magnoliopsida</taxon>
        <taxon>Liliopsida</taxon>
        <taxon>Poales</taxon>
        <taxon>Poaceae</taxon>
        <taxon>BOP clade</taxon>
        <taxon>Oryzoideae</taxon>
        <taxon>Oryzeae</taxon>
        <taxon>Oryzinae</taxon>
        <taxon>Leersia</taxon>
    </lineage>
</organism>
<dbReference type="eggNOG" id="ENOG502QQWK">
    <property type="taxonomic scope" value="Eukaryota"/>
</dbReference>
<evidence type="ECO:0000256" key="4">
    <source>
        <dbReference type="ARBA" id="ARBA00022729"/>
    </source>
</evidence>
<dbReference type="InterPro" id="IPR016167">
    <property type="entry name" value="FAD-bd_PCMH_sub1"/>
</dbReference>
<dbReference type="Gramene" id="LPERR06G14870.1">
    <property type="protein sequence ID" value="LPERR06G14870.1"/>
    <property type="gene ID" value="LPERR06G14870"/>
</dbReference>
<feature type="domain" description="FAD-binding PCMH-type" evidence="8">
    <location>
        <begin position="66"/>
        <end position="243"/>
    </location>
</feature>
<dbReference type="STRING" id="77586.A0A0D9WR36"/>
<dbReference type="InterPro" id="IPR016166">
    <property type="entry name" value="FAD-bd_PCMH"/>
</dbReference>
<reference evidence="9" key="3">
    <citation type="submission" date="2015-04" db="UniProtKB">
        <authorList>
            <consortium name="EnsemblPlants"/>
        </authorList>
    </citation>
    <scope>IDENTIFICATION</scope>
</reference>
<comment type="similarity">
    <text evidence="2">Belongs to the oxygen-dependent FAD-linked oxidoreductase family.</text>
</comment>
<dbReference type="InterPro" id="IPR012951">
    <property type="entry name" value="BBE"/>
</dbReference>
<dbReference type="Gene3D" id="3.40.462.20">
    <property type="match status" value="1"/>
</dbReference>
<evidence type="ECO:0000256" key="1">
    <source>
        <dbReference type="ARBA" id="ARBA00001974"/>
    </source>
</evidence>
<dbReference type="SUPFAM" id="SSF56176">
    <property type="entry name" value="FAD-binding/transporter-associated domain-like"/>
    <property type="match status" value="1"/>
</dbReference>
<proteinExistence type="inferred from homology"/>
<dbReference type="GO" id="GO:0071949">
    <property type="term" value="F:FAD binding"/>
    <property type="evidence" value="ECO:0007669"/>
    <property type="project" value="InterPro"/>
</dbReference>
<dbReference type="HOGENOM" id="CLU_018354_6_0_1"/>
<dbReference type="InterPro" id="IPR016169">
    <property type="entry name" value="FAD-bd_PCMH_sub2"/>
</dbReference>
<dbReference type="EnsemblPlants" id="LPERR06G14870.1">
    <property type="protein sequence ID" value="LPERR06G14870.1"/>
    <property type="gene ID" value="LPERR06G14870"/>
</dbReference>
<keyword evidence="6" id="KW-0325">Glycoprotein</keyword>
<dbReference type="Gene3D" id="3.30.465.10">
    <property type="match status" value="1"/>
</dbReference>
<dbReference type="Gene3D" id="3.30.43.10">
    <property type="entry name" value="Uridine Diphospho-n-acetylenolpyruvylglucosamine Reductase, domain 2"/>
    <property type="match status" value="1"/>
</dbReference>
<sequence>MAMSRSLALAFFFICSVASISSTLAATDSFLQCLSASIPSQLLYTQSSPSFTSVLDAGIRNPKFLTNTTKPVWIITPTNASHVQAAVVCGRQNNVRLRIRSGGHDYEGLSYRSERPESFAVLDLVKIRSVRVDTASNTAWVDSGATLGEMYYAIGKAGSRVAFPGGLCPTVGVGGHFSGGGFGMMLRKYGLAADNVVDAVLVDAKGRLLDRNAMGSDVFWAIRGGAGESFGVVLSWKVNLVAVPPTVTVFNVPVTVRQGAVDVLTRWQDVAPVLPDDLFIRVVVQGQTANFQSLYLGTCDALLPLMQSRFPELGVNRTHCKEMTWIQSVPYIYLGASSTVEDILNRTISMDTSNKAKSDYVRKSITKDVWTTIFGSWLARPNAGLMILDPYGGKISSVAENATPFPHRGGVLYNIQYMNFWAATGAGDAQKAWIRDFYAFMAPYVSSSPREAYANYRDNELGVNVVGAGGVSSYDTGKVWGEKYFKGNYQRLAMAKGQIDPDDYFRNEQSIPPLVSGK</sequence>
<dbReference type="GO" id="GO:0016491">
    <property type="term" value="F:oxidoreductase activity"/>
    <property type="evidence" value="ECO:0007669"/>
    <property type="project" value="InterPro"/>
</dbReference>
<evidence type="ECO:0000313" key="9">
    <source>
        <dbReference type="EnsemblPlants" id="LPERR06G14870.1"/>
    </source>
</evidence>
<dbReference type="PANTHER" id="PTHR32448">
    <property type="entry name" value="OS08G0158400 PROTEIN"/>
    <property type="match status" value="1"/>
</dbReference>
<evidence type="ECO:0000256" key="2">
    <source>
        <dbReference type="ARBA" id="ARBA00005466"/>
    </source>
</evidence>
<dbReference type="InterPro" id="IPR006094">
    <property type="entry name" value="Oxid_FAD_bind_N"/>
</dbReference>
<evidence type="ECO:0000256" key="7">
    <source>
        <dbReference type="SAM" id="SignalP"/>
    </source>
</evidence>
<keyword evidence="10" id="KW-1185">Reference proteome</keyword>
<reference evidence="10" key="2">
    <citation type="submission" date="2013-12" db="EMBL/GenBank/DDBJ databases">
        <authorList>
            <person name="Yu Y."/>
            <person name="Lee S."/>
            <person name="de Baynast K."/>
            <person name="Wissotski M."/>
            <person name="Liu L."/>
            <person name="Talag J."/>
            <person name="Goicoechea J."/>
            <person name="Angelova A."/>
            <person name="Jetty R."/>
            <person name="Kudrna D."/>
            <person name="Golser W."/>
            <person name="Rivera L."/>
            <person name="Zhang J."/>
            <person name="Wing R."/>
        </authorList>
    </citation>
    <scope>NUCLEOTIDE SEQUENCE</scope>
</reference>
<dbReference type="PROSITE" id="PS51387">
    <property type="entry name" value="FAD_PCMH"/>
    <property type="match status" value="1"/>
</dbReference>
<name>A0A0D9WR36_9ORYZ</name>
<feature type="chain" id="PRO_5002349346" description="FAD-binding PCMH-type domain-containing protein" evidence="7">
    <location>
        <begin position="26"/>
        <end position="518"/>
    </location>
</feature>
<evidence type="ECO:0000259" key="8">
    <source>
        <dbReference type="PROSITE" id="PS51387"/>
    </source>
</evidence>
<evidence type="ECO:0000256" key="5">
    <source>
        <dbReference type="ARBA" id="ARBA00022827"/>
    </source>
</evidence>
<accession>A0A0D9WR36</accession>
<dbReference type="Proteomes" id="UP000032180">
    <property type="component" value="Chromosome 6"/>
</dbReference>
<feature type="signal peptide" evidence="7">
    <location>
        <begin position="1"/>
        <end position="25"/>
    </location>
</feature>
<dbReference type="InterPro" id="IPR036318">
    <property type="entry name" value="FAD-bd_PCMH-like_sf"/>
</dbReference>
<keyword evidence="5" id="KW-0274">FAD</keyword>
<comment type="cofactor">
    <cofactor evidence="1">
        <name>FAD</name>
        <dbReference type="ChEBI" id="CHEBI:57692"/>
    </cofactor>
</comment>
<evidence type="ECO:0000256" key="6">
    <source>
        <dbReference type="ARBA" id="ARBA00023180"/>
    </source>
</evidence>
<evidence type="ECO:0000313" key="10">
    <source>
        <dbReference type="Proteomes" id="UP000032180"/>
    </source>
</evidence>
<dbReference type="Pfam" id="PF08031">
    <property type="entry name" value="BBE"/>
    <property type="match status" value="1"/>
</dbReference>
<evidence type="ECO:0000256" key="3">
    <source>
        <dbReference type="ARBA" id="ARBA00022630"/>
    </source>
</evidence>
<dbReference type="AlphaFoldDB" id="A0A0D9WR36"/>